<dbReference type="AlphaFoldDB" id="A0A0P7B1B0"/>
<evidence type="ECO:0000313" key="2">
    <source>
        <dbReference type="EMBL" id="KPM43712.1"/>
    </source>
</evidence>
<dbReference type="EMBL" id="LKCW01000029">
    <property type="protein sequence ID" value="KPM43712.1"/>
    <property type="molecule type" value="Genomic_DNA"/>
</dbReference>
<reference evidence="2 3" key="1">
    <citation type="submission" date="2015-09" db="EMBL/GenBank/DDBJ databases">
        <title>Draft genome of a European isolate of the apple canker pathogen Neonectria ditissima.</title>
        <authorList>
            <person name="Gomez-Cortecero A."/>
            <person name="Harrison R.J."/>
            <person name="Armitage A.D."/>
        </authorList>
    </citation>
    <scope>NUCLEOTIDE SEQUENCE [LARGE SCALE GENOMIC DNA]</scope>
    <source>
        <strain evidence="2 3">R09/05</strain>
    </source>
</reference>
<evidence type="ECO:0000313" key="3">
    <source>
        <dbReference type="Proteomes" id="UP000050424"/>
    </source>
</evidence>
<evidence type="ECO:0000256" key="1">
    <source>
        <dbReference type="SAM" id="Coils"/>
    </source>
</evidence>
<organism evidence="2 3">
    <name type="scientific">Neonectria ditissima</name>
    <dbReference type="NCBI Taxonomy" id="78410"/>
    <lineage>
        <taxon>Eukaryota</taxon>
        <taxon>Fungi</taxon>
        <taxon>Dikarya</taxon>
        <taxon>Ascomycota</taxon>
        <taxon>Pezizomycotina</taxon>
        <taxon>Sordariomycetes</taxon>
        <taxon>Hypocreomycetidae</taxon>
        <taxon>Hypocreales</taxon>
        <taxon>Nectriaceae</taxon>
        <taxon>Neonectria</taxon>
    </lineage>
</organism>
<proteinExistence type="predicted"/>
<keyword evidence="1" id="KW-0175">Coiled coil</keyword>
<gene>
    <name evidence="2" type="ORF">AK830_g2890</name>
</gene>
<dbReference type="Proteomes" id="UP000050424">
    <property type="component" value="Unassembled WGS sequence"/>
</dbReference>
<dbReference type="OrthoDB" id="5095291at2759"/>
<name>A0A0P7B1B0_9HYPO</name>
<comment type="caution">
    <text evidence="2">The sequence shown here is derived from an EMBL/GenBank/DDBJ whole genome shotgun (WGS) entry which is preliminary data.</text>
</comment>
<keyword evidence="3" id="KW-1185">Reference proteome</keyword>
<accession>A0A0P7B1B0</accession>
<protein>
    <submittedName>
        <fullName evidence="2">Uncharacterized protein</fullName>
    </submittedName>
</protein>
<feature type="coiled-coil region" evidence="1">
    <location>
        <begin position="585"/>
        <end position="612"/>
    </location>
</feature>
<sequence length="727" mass="79911">MTDSSGEEYGPADVAVGTRCPDSKQIGDSLLAPFLRRGCNRVAPSWPSDTQLKNRFLVGVNPQGQLALARLDDKEKSDVSADDQSALLNQYILTDVPTVAQTNTSHWIPLNTLFGMNRLRDLKRACAGMALNLTDVNVENQEEQGRDAAATKSLIRDGVVLSNPHPLDNVLAFKGHDSNSARQTRFVPWECQPAYDKQQPAKTTTYPYFALPAFGLTPMANPTTYITRIQIIYAALVYLWITSDVLNRREAIRPANTPVPDVEMGTFIAYFPTFLKFHELFRLGTYCHPFDLINEFYNNDRLAHTDYEVQGENWKQKFKGLRGNANSHVAFLSPAMQEGSALAGPFLPIDWTLHELHHHVGLGSIWTIGLPDMPATVISKDASAHFGLYAYPEHWRPELRALSQPLPYAPVVASANTPSPIASGRTTITLSQLSNTWLSISSNLNRTKLAEILGGDATTIPVSHVGAKIGATTIVANPGWTSHLPAADSGLLCSAGWIHVISAVAITPNAITEFAKDQSRLQQKVQAWVYSKFLTVWGRAVAFGTPIVLPSQRTPKSVPWRESMPLKIDPFEARIRGTDGPSQTLATLRRQVAALEEVIATKDSKIAELSQRIETISHPQGDGRLTEGVSSQFMDLSRASLKRKVQEDLFFVDDKRMKPSTLVDLTSLTDPSLDGVTRYLSIAHNEVLRVAATGGLINPMHFDVTRAGTVALSSLGLEQANQIPREP</sequence>